<protein>
    <submittedName>
        <fullName evidence="5">Glyoxylate/hydroxypyruvate reductase A</fullName>
    </submittedName>
</protein>
<gene>
    <name evidence="5" type="ORF">SAMN05192568_104421</name>
</gene>
<dbReference type="AlphaFoldDB" id="A0A1I4SQ12"/>
<keyword evidence="3" id="KW-0812">Transmembrane</keyword>
<dbReference type="GO" id="GO:0051287">
    <property type="term" value="F:NAD binding"/>
    <property type="evidence" value="ECO:0007669"/>
    <property type="project" value="InterPro"/>
</dbReference>
<dbReference type="Pfam" id="PF02826">
    <property type="entry name" value="2-Hacid_dh_C"/>
    <property type="match status" value="1"/>
</dbReference>
<feature type="transmembrane region" description="Helical" evidence="3">
    <location>
        <begin position="137"/>
        <end position="158"/>
    </location>
</feature>
<evidence type="ECO:0000259" key="4">
    <source>
        <dbReference type="Pfam" id="PF02826"/>
    </source>
</evidence>
<sequence length="310" mass="33369">MAIPVILKTIPEHARIWHHVFSREAPELRLIDWEHGTPFPGVSAFASWHPPADLAAQMPDLRLVFSVGAGIDLLPLDALPEHVDIVRMVAPNVTRSMVEYVTLGVLALHRDLVLYANETRRGIWNPRAIRTARTTHVGVLGLGVLGSAAAAALAGFGFKVRGWARSPKTVDGVTCFAGRAALPDFLSCCDILVCLLPLTPETRGLLDRDLFRHLPLGAALLNAGRGAHIVESDLIAALDTGQLGAAILDVLTEEPPPTDHPLLGHPKIIVTPHSASANQPDAAAHQMIAAVRACRDGQPFLNRVDRSRGF</sequence>
<dbReference type="EMBL" id="FOTK01000044">
    <property type="protein sequence ID" value="SFM66471.1"/>
    <property type="molecule type" value="Genomic_DNA"/>
</dbReference>
<dbReference type="CDD" id="cd12164">
    <property type="entry name" value="GDH_like_2"/>
    <property type="match status" value="1"/>
</dbReference>
<keyword evidence="1" id="KW-0560">Oxidoreductase</keyword>
<dbReference type="SUPFAM" id="SSF52283">
    <property type="entry name" value="Formate/glycerate dehydrogenase catalytic domain-like"/>
    <property type="match status" value="1"/>
</dbReference>
<keyword evidence="6" id="KW-1185">Reference proteome</keyword>
<name>A0A1I4SQ12_9HYPH</name>
<dbReference type="InterPro" id="IPR006140">
    <property type="entry name" value="D-isomer_DH_NAD-bd"/>
</dbReference>
<feature type="domain" description="D-isomer specific 2-hydroxyacid dehydrogenase NAD-binding" evidence="4">
    <location>
        <begin position="105"/>
        <end position="275"/>
    </location>
</feature>
<dbReference type="RefSeq" id="WP_092045797.1">
    <property type="nucleotide sequence ID" value="NZ_FOTK01000044.1"/>
</dbReference>
<keyword evidence="3" id="KW-0472">Membrane</keyword>
<dbReference type="STRING" id="582667.SAMN05192568_104421"/>
<dbReference type="Proteomes" id="UP000199048">
    <property type="component" value="Unassembled WGS sequence"/>
</dbReference>
<dbReference type="GO" id="GO:0016491">
    <property type="term" value="F:oxidoreductase activity"/>
    <property type="evidence" value="ECO:0007669"/>
    <property type="project" value="UniProtKB-KW"/>
</dbReference>
<accession>A0A1I4SQ12</accession>
<dbReference type="SUPFAM" id="SSF51735">
    <property type="entry name" value="NAD(P)-binding Rossmann-fold domains"/>
    <property type="match status" value="1"/>
</dbReference>
<proteinExistence type="predicted"/>
<reference evidence="6" key="1">
    <citation type="submission" date="2016-10" db="EMBL/GenBank/DDBJ databases">
        <authorList>
            <person name="Varghese N."/>
            <person name="Submissions S."/>
        </authorList>
    </citation>
    <scope>NUCLEOTIDE SEQUENCE [LARGE SCALE GENOMIC DNA]</scope>
    <source>
        <strain evidence="6">BL36</strain>
    </source>
</reference>
<dbReference type="OrthoDB" id="9787219at2"/>
<evidence type="ECO:0000256" key="1">
    <source>
        <dbReference type="ARBA" id="ARBA00023002"/>
    </source>
</evidence>
<dbReference type="Gene3D" id="3.40.50.720">
    <property type="entry name" value="NAD(P)-binding Rossmann-like Domain"/>
    <property type="match status" value="2"/>
</dbReference>
<evidence type="ECO:0000256" key="2">
    <source>
        <dbReference type="ARBA" id="ARBA00023027"/>
    </source>
</evidence>
<dbReference type="PANTHER" id="PTHR43333">
    <property type="entry name" value="2-HACID_DH_C DOMAIN-CONTAINING PROTEIN"/>
    <property type="match status" value="1"/>
</dbReference>
<evidence type="ECO:0000256" key="3">
    <source>
        <dbReference type="SAM" id="Phobius"/>
    </source>
</evidence>
<keyword evidence="3" id="KW-1133">Transmembrane helix</keyword>
<keyword evidence="5" id="KW-0670">Pyruvate</keyword>
<dbReference type="InterPro" id="IPR036291">
    <property type="entry name" value="NAD(P)-bd_dom_sf"/>
</dbReference>
<evidence type="ECO:0000313" key="5">
    <source>
        <dbReference type="EMBL" id="SFM66471.1"/>
    </source>
</evidence>
<keyword evidence="2" id="KW-0520">NAD</keyword>
<evidence type="ECO:0000313" key="6">
    <source>
        <dbReference type="Proteomes" id="UP000199048"/>
    </source>
</evidence>
<organism evidence="5 6">
    <name type="scientific">Methylobacterium pseudosasicola</name>
    <dbReference type="NCBI Taxonomy" id="582667"/>
    <lineage>
        <taxon>Bacteria</taxon>
        <taxon>Pseudomonadati</taxon>
        <taxon>Pseudomonadota</taxon>
        <taxon>Alphaproteobacteria</taxon>
        <taxon>Hyphomicrobiales</taxon>
        <taxon>Methylobacteriaceae</taxon>
        <taxon>Methylobacterium</taxon>
    </lineage>
</organism>
<dbReference type="PANTHER" id="PTHR43333:SF1">
    <property type="entry name" value="D-ISOMER SPECIFIC 2-HYDROXYACID DEHYDROGENASE NAD-BINDING DOMAIN-CONTAINING PROTEIN"/>
    <property type="match status" value="1"/>
</dbReference>